<proteinExistence type="predicted"/>
<organism evidence="1">
    <name type="scientific">marine metagenome</name>
    <dbReference type="NCBI Taxonomy" id="408172"/>
    <lineage>
        <taxon>unclassified sequences</taxon>
        <taxon>metagenomes</taxon>
        <taxon>ecological metagenomes</taxon>
    </lineage>
</organism>
<evidence type="ECO:0000313" key="1">
    <source>
        <dbReference type="EMBL" id="SVB52658.1"/>
    </source>
</evidence>
<protein>
    <submittedName>
        <fullName evidence="1">Uncharacterized protein</fullName>
    </submittedName>
</protein>
<dbReference type="AlphaFoldDB" id="A0A382EPP4"/>
<reference evidence="1" key="1">
    <citation type="submission" date="2018-05" db="EMBL/GenBank/DDBJ databases">
        <authorList>
            <person name="Lanie J.A."/>
            <person name="Ng W.-L."/>
            <person name="Kazmierczak K.M."/>
            <person name="Andrzejewski T.M."/>
            <person name="Davidsen T.M."/>
            <person name="Wayne K.J."/>
            <person name="Tettelin H."/>
            <person name="Glass J.I."/>
            <person name="Rusch D."/>
            <person name="Podicherti R."/>
            <person name="Tsui H.-C.T."/>
            <person name="Winkler M.E."/>
        </authorList>
    </citation>
    <scope>NUCLEOTIDE SEQUENCE</scope>
</reference>
<gene>
    <name evidence="1" type="ORF">METZ01_LOCUS205512</name>
</gene>
<name>A0A382EPP4_9ZZZZ</name>
<dbReference type="EMBL" id="UINC01045650">
    <property type="protein sequence ID" value="SVB52658.1"/>
    <property type="molecule type" value="Genomic_DNA"/>
</dbReference>
<accession>A0A382EPP4</accession>
<sequence>MSNELNPFRPETAQEYLVQEPFFRPVYCAQTGDMPVHTLRVDLSIGGTAPRDAIINLRYQGILGPTAGALWCNHEFSTFIIEAPVAESQFYANREGVQIGIYVDAQQVRAEQLEIRSSSKDGCILRSGGETSLVLKLSEEAIQLSPAALAKLRSHRKPRLTS</sequence>